<dbReference type="InterPro" id="IPR029058">
    <property type="entry name" value="AB_hydrolase_fold"/>
</dbReference>
<dbReference type="Gene3D" id="3.40.50.1820">
    <property type="entry name" value="alpha/beta hydrolase"/>
    <property type="match status" value="1"/>
</dbReference>
<accession>A0A1L5PCG1</accession>
<feature type="compositionally biased region" description="Low complexity" evidence="2">
    <location>
        <begin position="311"/>
        <end position="327"/>
    </location>
</feature>
<dbReference type="PRINTS" id="PR00111">
    <property type="entry name" value="ABHYDROLASE"/>
</dbReference>
<name>A0A1L5PCG1_RHIET</name>
<dbReference type="GO" id="GO:0016787">
    <property type="term" value="F:hydrolase activity"/>
    <property type="evidence" value="ECO:0007669"/>
    <property type="project" value="UniProtKB-KW"/>
</dbReference>
<dbReference type="InterPro" id="IPR002347">
    <property type="entry name" value="SDR_fam"/>
</dbReference>
<dbReference type="AlphaFoldDB" id="A0A1L5PCG1"/>
<organism evidence="4 5">
    <name type="scientific">Rhizobium etli 8C-3</name>
    <dbReference type="NCBI Taxonomy" id="538025"/>
    <lineage>
        <taxon>Bacteria</taxon>
        <taxon>Pseudomonadati</taxon>
        <taxon>Pseudomonadota</taxon>
        <taxon>Alphaproteobacteria</taxon>
        <taxon>Hyphomicrobiales</taxon>
        <taxon>Rhizobiaceae</taxon>
        <taxon>Rhizobium/Agrobacterium group</taxon>
        <taxon>Rhizobium</taxon>
    </lineage>
</organism>
<dbReference type="InterPro" id="IPR036291">
    <property type="entry name" value="NAD(P)-bd_dom_sf"/>
</dbReference>
<evidence type="ECO:0000256" key="1">
    <source>
        <dbReference type="ARBA" id="ARBA00038128"/>
    </source>
</evidence>
<protein>
    <submittedName>
        <fullName evidence="4">Alpha/beta hydrolase family protein</fullName>
    </submittedName>
</protein>
<comment type="similarity">
    <text evidence="1">Belongs to the AB hydrolase superfamily. Bacterial non-heme haloperoxidase / perhydrolase family.</text>
</comment>
<dbReference type="Gene3D" id="3.40.50.720">
    <property type="entry name" value="NAD(P)-binding Rossmann-like Domain"/>
    <property type="match status" value="1"/>
</dbReference>
<evidence type="ECO:0000256" key="2">
    <source>
        <dbReference type="SAM" id="MobiDB-lite"/>
    </source>
</evidence>
<dbReference type="PROSITE" id="PS51318">
    <property type="entry name" value="TAT"/>
    <property type="match status" value="1"/>
</dbReference>
<keyword evidence="4" id="KW-0378">Hydrolase</keyword>
<dbReference type="Pfam" id="PF00561">
    <property type="entry name" value="Abhydrolase_1"/>
    <property type="match status" value="1"/>
</dbReference>
<dbReference type="InterPro" id="IPR000073">
    <property type="entry name" value="AB_hydrolase_1"/>
</dbReference>
<dbReference type="InterPro" id="IPR000639">
    <property type="entry name" value="Epox_hydrolase-like"/>
</dbReference>
<evidence type="ECO:0000259" key="3">
    <source>
        <dbReference type="Pfam" id="PF00561"/>
    </source>
</evidence>
<evidence type="ECO:0000313" key="4">
    <source>
        <dbReference type="EMBL" id="APO77804.1"/>
    </source>
</evidence>
<evidence type="ECO:0000313" key="5">
    <source>
        <dbReference type="Proteomes" id="UP000185109"/>
    </source>
</evidence>
<dbReference type="SUPFAM" id="SSF53474">
    <property type="entry name" value="alpha/beta-Hydrolases"/>
    <property type="match status" value="1"/>
</dbReference>
<reference evidence="4 5" key="1">
    <citation type="submission" date="2016-09" db="EMBL/GenBank/DDBJ databases">
        <title>The complete genome sequences of Rhizobium gallicum, symbiovars gallicum and phaseoli, symbionts associated to common bean (Phaseolus vulgaris).</title>
        <authorList>
            <person name="Bustos P."/>
            <person name="Santamaria R.I."/>
            <person name="Perez-Carrascal O.M."/>
            <person name="Juarez S."/>
            <person name="Lozano L."/>
            <person name="Martinez-Flores I."/>
            <person name="Martinez-Romero E."/>
            <person name="Cevallos M."/>
            <person name="Romero D."/>
            <person name="Davila G."/>
            <person name="Gonzalez V."/>
        </authorList>
    </citation>
    <scope>NUCLEOTIDE SEQUENCE [LARGE SCALE GENOMIC DNA]</scope>
    <source>
        <strain evidence="4 5">8C-3</strain>
        <plasmid evidence="5">Plasmid prsp8c3c</plasmid>
    </source>
</reference>
<gene>
    <name evidence="4" type="ORF">AM571_PC00056</name>
</gene>
<dbReference type="FunFam" id="3.40.50.1820:FF:000205">
    <property type="entry name" value="Non-haem bromoperoxidase BPO-A2"/>
    <property type="match status" value="1"/>
</dbReference>
<dbReference type="Pfam" id="PF00106">
    <property type="entry name" value="adh_short"/>
    <property type="match status" value="1"/>
</dbReference>
<dbReference type="PANTHER" id="PTHR43433:SF3">
    <property type="entry name" value="NON-HEME CHLOROPEROXIDASE"/>
    <property type="match status" value="1"/>
</dbReference>
<feature type="region of interest" description="Disordered" evidence="2">
    <location>
        <begin position="311"/>
        <end position="333"/>
    </location>
</feature>
<dbReference type="InterPro" id="IPR050471">
    <property type="entry name" value="AB_hydrolase"/>
</dbReference>
<proteinExistence type="inferred from homology"/>
<dbReference type="SUPFAM" id="SSF51735">
    <property type="entry name" value="NAD(P)-binding Rossmann-fold domains"/>
    <property type="match status" value="1"/>
</dbReference>
<dbReference type="PANTHER" id="PTHR43433">
    <property type="entry name" value="HYDROLASE, ALPHA/BETA FOLD FAMILY PROTEIN"/>
    <property type="match status" value="1"/>
</dbReference>
<dbReference type="PRINTS" id="PR00412">
    <property type="entry name" value="EPOXHYDRLASE"/>
</dbReference>
<keyword evidence="4" id="KW-0614">Plasmid</keyword>
<feature type="domain" description="AB hydrolase-1" evidence="3">
    <location>
        <begin position="74"/>
        <end position="213"/>
    </location>
</feature>
<sequence>MQDISEPPAVGVSRRDALLGSLTAGIAAGLPAVAAAKTPMQPLPATINHGKQAMSTITTKDGTEIYYKDWGTGPVVTFSHGWPLNSDAWDGQMLFLAQHGFRVVAHDRRGHGRSSQPTSENDMNGYADDLAAVIEALDLRDATLVGHSTGGGEVARYIGRHGTKRVAKAVLIAAVPPVMVKSATNPEGLPIEAFDAIRAGLVKDRSQFYRDLALQFYGANRPGSNVSQGTLDQFWLWSMQAGLLNAYECVKAFSETDFTEDLKKFDVPTLVLHGEDDQIVPVKDSAVKSARLIKGAKDIYYPRRTALPPRIRTRSTPTCSPSSRPDPGGMRSRPPCFASCPCLARQVAPFPFPPFPSSPFCRRSNMPKTWLITGSASGIGRSTAELVLARGDNLVATARNVNRLLDLARRYGKQVALIELDVTDMSASRGAVATAMERSDTSTCC</sequence>
<dbReference type="InterPro" id="IPR006311">
    <property type="entry name" value="TAT_signal"/>
</dbReference>
<dbReference type="EMBL" id="CP017244">
    <property type="protein sequence ID" value="APO77804.1"/>
    <property type="molecule type" value="Genomic_DNA"/>
</dbReference>
<geneLocation type="plasmid" evidence="5">
    <name>prsp8c3c</name>
</geneLocation>
<dbReference type="Proteomes" id="UP000185109">
    <property type="component" value="Plasmid pRsp8C3c"/>
</dbReference>